<name>A0A1F5UQ82_FRAXR</name>
<comment type="caution">
    <text evidence="1">The sequence shown here is derived from an EMBL/GenBank/DDBJ whole genome shotgun (WGS) entry which is preliminary data.</text>
</comment>
<dbReference type="CDD" id="cd12952">
    <property type="entry name" value="MMP_ACEL2062"/>
    <property type="match status" value="1"/>
</dbReference>
<organism evidence="1 2">
    <name type="scientific">Fraserbacteria sp. (strain RBG_16_55_9)</name>
    <dbReference type="NCBI Taxonomy" id="1817864"/>
    <lineage>
        <taxon>Bacteria</taxon>
        <taxon>Candidatus Fraseribacteriota</taxon>
    </lineage>
</organism>
<accession>A0A1F5UQ82</accession>
<dbReference type="InterPro" id="IPR038555">
    <property type="entry name" value="Zincin_1_sf"/>
</dbReference>
<dbReference type="EMBL" id="MFGX01000106">
    <property type="protein sequence ID" value="OGF53316.1"/>
    <property type="molecule type" value="Genomic_DNA"/>
</dbReference>
<dbReference type="STRING" id="1817864.A2Z21_10645"/>
<proteinExistence type="predicted"/>
<gene>
    <name evidence="1" type="ORF">A2Z21_10645</name>
</gene>
<dbReference type="Gene3D" id="3.30.2010.20">
    <property type="match status" value="1"/>
</dbReference>
<sequence>MDRERFQELVEQAVVDLPEFFKEKLENIAIVIEDHPPLDVASHYPGALLLGLYRGVPLPERSVWSLHPYPDVISIYQRNIERICHSEQQIVQQVRETVMHEIGHYFGMDEEQLRELGLG</sequence>
<dbReference type="SUPFAM" id="SSF55486">
    <property type="entry name" value="Metalloproteases ('zincins'), catalytic domain"/>
    <property type="match status" value="1"/>
</dbReference>
<evidence type="ECO:0000313" key="1">
    <source>
        <dbReference type="EMBL" id="OGF53316.1"/>
    </source>
</evidence>
<dbReference type="AlphaFoldDB" id="A0A1F5UQ82"/>
<evidence type="ECO:0008006" key="3">
    <source>
        <dbReference type="Google" id="ProtNLM"/>
    </source>
</evidence>
<dbReference type="Pfam" id="PF06262">
    <property type="entry name" value="Zincin_1"/>
    <property type="match status" value="1"/>
</dbReference>
<protein>
    <recommendedName>
        <fullName evidence="3">Metallopeptidase family protein</fullName>
    </recommendedName>
</protein>
<evidence type="ECO:0000313" key="2">
    <source>
        <dbReference type="Proteomes" id="UP000179157"/>
    </source>
</evidence>
<dbReference type="Proteomes" id="UP000179157">
    <property type="component" value="Unassembled WGS sequence"/>
</dbReference>
<dbReference type="InterPro" id="IPR010428">
    <property type="entry name" value="Zincin_1"/>
</dbReference>
<reference evidence="1 2" key="1">
    <citation type="journal article" date="2016" name="Nat. Commun.">
        <title>Thousands of microbial genomes shed light on interconnected biogeochemical processes in an aquifer system.</title>
        <authorList>
            <person name="Anantharaman K."/>
            <person name="Brown C.T."/>
            <person name="Hug L.A."/>
            <person name="Sharon I."/>
            <person name="Castelle C.J."/>
            <person name="Probst A.J."/>
            <person name="Thomas B.C."/>
            <person name="Singh A."/>
            <person name="Wilkins M.J."/>
            <person name="Karaoz U."/>
            <person name="Brodie E.L."/>
            <person name="Williams K.H."/>
            <person name="Hubbard S.S."/>
            <person name="Banfield J.F."/>
        </authorList>
    </citation>
    <scope>NUCLEOTIDE SEQUENCE [LARGE SCALE GENOMIC DNA]</scope>
    <source>
        <strain evidence="2">RBG_16_55_9</strain>
    </source>
</reference>